<proteinExistence type="predicted"/>
<keyword evidence="1" id="KW-1015">Disulfide bond</keyword>
<keyword evidence="2" id="KW-0645">Protease</keyword>
<dbReference type="InterPro" id="IPR043504">
    <property type="entry name" value="Peptidase_S1_PA_chymotrypsin"/>
</dbReference>
<dbReference type="GeneID" id="108561230"/>
<keyword evidence="2" id="KW-0378">Hydrolase</keyword>
<evidence type="ECO:0000256" key="2">
    <source>
        <dbReference type="RuleBase" id="RU363034"/>
    </source>
</evidence>
<evidence type="ECO:0000313" key="4">
    <source>
        <dbReference type="Proteomes" id="UP000695000"/>
    </source>
</evidence>
<dbReference type="Gene3D" id="2.40.10.10">
    <property type="entry name" value="Trypsin-like serine proteases"/>
    <property type="match status" value="1"/>
</dbReference>
<dbReference type="RefSeq" id="XP_017774566.1">
    <property type="nucleotide sequence ID" value="XM_017919077.1"/>
</dbReference>
<keyword evidence="2" id="KW-0720">Serine protease</keyword>
<dbReference type="InterPro" id="IPR033116">
    <property type="entry name" value="TRYPSIN_SER"/>
</dbReference>
<dbReference type="InterPro" id="IPR001314">
    <property type="entry name" value="Peptidase_S1A"/>
</dbReference>
<keyword evidence="4" id="KW-1185">Reference proteome</keyword>
<dbReference type="InterPro" id="IPR009003">
    <property type="entry name" value="Peptidase_S1_PA"/>
</dbReference>
<dbReference type="PROSITE" id="PS00134">
    <property type="entry name" value="TRYPSIN_HIS"/>
    <property type="match status" value="1"/>
</dbReference>
<dbReference type="SUPFAM" id="SSF50494">
    <property type="entry name" value="Trypsin-like serine proteases"/>
    <property type="match status" value="1"/>
</dbReference>
<dbReference type="PROSITE" id="PS00135">
    <property type="entry name" value="TRYPSIN_SER"/>
    <property type="match status" value="1"/>
</dbReference>
<reference evidence="5" key="1">
    <citation type="submission" date="2025-08" db="UniProtKB">
        <authorList>
            <consortium name="RefSeq"/>
        </authorList>
    </citation>
    <scope>IDENTIFICATION</scope>
    <source>
        <tissue evidence="5">Whole Larva</tissue>
    </source>
</reference>
<dbReference type="PROSITE" id="PS50240">
    <property type="entry name" value="TRYPSIN_DOM"/>
    <property type="match status" value="1"/>
</dbReference>
<dbReference type="Pfam" id="PF00089">
    <property type="entry name" value="Trypsin"/>
    <property type="match status" value="1"/>
</dbReference>
<accession>A0ABM1MJ16</accession>
<dbReference type="PRINTS" id="PR00722">
    <property type="entry name" value="CHYMOTRYPSIN"/>
</dbReference>
<dbReference type="InterPro" id="IPR018114">
    <property type="entry name" value="TRYPSIN_HIS"/>
</dbReference>
<dbReference type="PANTHER" id="PTHR24252">
    <property type="entry name" value="ACROSIN-RELATED"/>
    <property type="match status" value="1"/>
</dbReference>
<evidence type="ECO:0000256" key="1">
    <source>
        <dbReference type="ARBA" id="ARBA00023157"/>
    </source>
</evidence>
<sequence>MAMVAAPVVGPLLTVITIIIVIISLSSRAEARTYRSGFPKFPARCGSRLVAWSPQREPRIIGGEVPPYGAVPWQVDIRIDGAHHCGGTIIANRLILTAAHCCQDNLTVTTGTQGPHTDFEQSLKVLKAIKHPDFRRDGPYSNDIALVLVEDPGFTYNAVVQPVCLAEESPQPGTWCEVSGWGAMDPSDPERISPILRSAAVPLISLDTCRQSGIYGGRQQPILDSMLCAGRLKGGVDACGGDSGGPLVCNLDGNLELAGIVSWGDGCAKRDRPGVYTRISSYRKWIREAAQNLGIHFI</sequence>
<feature type="domain" description="Peptidase S1" evidence="3">
    <location>
        <begin position="60"/>
        <end position="291"/>
    </location>
</feature>
<protein>
    <submittedName>
        <fullName evidence="5">Brain-specific serine protease 4-like</fullName>
    </submittedName>
</protein>
<dbReference type="InterPro" id="IPR001254">
    <property type="entry name" value="Trypsin_dom"/>
</dbReference>
<organism evidence="4 5">
    <name type="scientific">Nicrophorus vespilloides</name>
    <name type="common">Boreal carrion beetle</name>
    <dbReference type="NCBI Taxonomy" id="110193"/>
    <lineage>
        <taxon>Eukaryota</taxon>
        <taxon>Metazoa</taxon>
        <taxon>Ecdysozoa</taxon>
        <taxon>Arthropoda</taxon>
        <taxon>Hexapoda</taxon>
        <taxon>Insecta</taxon>
        <taxon>Pterygota</taxon>
        <taxon>Neoptera</taxon>
        <taxon>Endopterygota</taxon>
        <taxon>Coleoptera</taxon>
        <taxon>Polyphaga</taxon>
        <taxon>Staphyliniformia</taxon>
        <taxon>Silphidae</taxon>
        <taxon>Nicrophorinae</taxon>
        <taxon>Nicrophorus</taxon>
    </lineage>
</organism>
<evidence type="ECO:0000313" key="5">
    <source>
        <dbReference type="RefSeq" id="XP_017774566.1"/>
    </source>
</evidence>
<name>A0ABM1MJ16_NICVS</name>
<evidence type="ECO:0000259" key="3">
    <source>
        <dbReference type="PROSITE" id="PS50240"/>
    </source>
</evidence>
<dbReference type="CDD" id="cd00190">
    <property type="entry name" value="Tryp_SPc"/>
    <property type="match status" value="1"/>
</dbReference>
<dbReference type="PANTHER" id="PTHR24252:SF10">
    <property type="entry name" value="SERINE PROTEASE 56"/>
    <property type="match status" value="1"/>
</dbReference>
<dbReference type="Proteomes" id="UP000695000">
    <property type="component" value="Unplaced"/>
</dbReference>
<gene>
    <name evidence="5" type="primary">LOC108561230</name>
</gene>
<dbReference type="SMART" id="SM00020">
    <property type="entry name" value="Tryp_SPc"/>
    <property type="match status" value="1"/>
</dbReference>